<reference evidence="3 4" key="1">
    <citation type="submission" date="2017-09" db="EMBL/GenBank/DDBJ databases">
        <title>Pseudomonas abyssi sp. nov. isolated from Abyssopelagic Water.</title>
        <authorList>
            <person name="Wei Y."/>
        </authorList>
    </citation>
    <scope>NUCLEOTIDE SEQUENCE [LARGE SCALE GENOMIC DNA]</scope>
    <source>
        <strain evidence="3 4">MT5</strain>
    </source>
</reference>
<dbReference type="AlphaFoldDB" id="A0A2A3MHD2"/>
<feature type="domain" description="Tyrosine specific protein phosphatases" evidence="2">
    <location>
        <begin position="114"/>
        <end position="152"/>
    </location>
</feature>
<accession>A0A2A3MHD2</accession>
<dbReference type="SUPFAM" id="SSF52799">
    <property type="entry name" value="(Phosphotyrosine protein) phosphatases II"/>
    <property type="match status" value="1"/>
</dbReference>
<dbReference type="Gene3D" id="3.90.190.10">
    <property type="entry name" value="Protein tyrosine phosphatase superfamily"/>
    <property type="match status" value="1"/>
</dbReference>
<evidence type="ECO:0000259" key="2">
    <source>
        <dbReference type="PROSITE" id="PS50056"/>
    </source>
</evidence>
<dbReference type="PANTHER" id="PTHR31126">
    <property type="entry name" value="TYROSINE-PROTEIN PHOSPHATASE"/>
    <property type="match status" value="1"/>
</dbReference>
<dbReference type="PROSITE" id="PS50056">
    <property type="entry name" value="TYR_PHOSPHATASE_2"/>
    <property type="match status" value="1"/>
</dbReference>
<sequence>MLATGLPLLAFTVVALARPDVLRSDQVQMPAATLAAGQARPADWATPVDPALRLYRIAPNLYRSALPDGEDLPTLQAQGISTVINFYQRNDDWLSGSNLTAVHEPLHADRVTDADVIRVLREIRAGQQQGKVLIHCKHGQNRTGLMAAMYRIVFDGWSREQAMAEMLEGGFGDGELMSDAVGYLNRVNVAAVRDAVASGACSTNAMALCQLRALWQRADPLPDQRMAMEGG</sequence>
<evidence type="ECO:0000256" key="1">
    <source>
        <dbReference type="ARBA" id="ARBA00009580"/>
    </source>
</evidence>
<organism evidence="3 4">
    <name type="scientific">Pseudomonas abyssi</name>
    <dbReference type="NCBI Taxonomy" id="170540"/>
    <lineage>
        <taxon>Bacteria</taxon>
        <taxon>Pseudomonadati</taxon>
        <taxon>Pseudomonadota</taxon>
        <taxon>Gammaproteobacteria</taxon>
        <taxon>Pseudomonadales</taxon>
        <taxon>Pseudomonadaceae</taxon>
        <taxon>Pseudomonas</taxon>
    </lineage>
</organism>
<dbReference type="EMBL" id="NTMR01000012">
    <property type="protein sequence ID" value="PBK04260.1"/>
    <property type="molecule type" value="Genomic_DNA"/>
</dbReference>
<dbReference type="Pfam" id="PF00782">
    <property type="entry name" value="DSPc"/>
    <property type="match status" value="1"/>
</dbReference>
<keyword evidence="4" id="KW-1185">Reference proteome</keyword>
<protein>
    <submittedName>
        <fullName evidence="3">Protein-tyrosine-phosphatase</fullName>
    </submittedName>
</protein>
<dbReference type="InterPro" id="IPR029021">
    <property type="entry name" value="Prot-tyrosine_phosphatase-like"/>
</dbReference>
<dbReference type="InterPro" id="IPR016130">
    <property type="entry name" value="Tyr_Pase_AS"/>
</dbReference>
<dbReference type="InterPro" id="IPR000387">
    <property type="entry name" value="Tyr_Pase_dom"/>
</dbReference>
<evidence type="ECO:0000313" key="3">
    <source>
        <dbReference type="EMBL" id="PBK04260.1"/>
    </source>
</evidence>
<dbReference type="PANTHER" id="PTHR31126:SF72">
    <property type="entry name" value="DUAL SPECIFICITY PROTEIN PHOSPHATASE TPBA"/>
    <property type="match status" value="1"/>
</dbReference>
<gene>
    <name evidence="3" type="ORF">CNQ84_10815</name>
</gene>
<comment type="caution">
    <text evidence="3">The sequence shown here is derived from an EMBL/GenBank/DDBJ whole genome shotgun (WGS) entry which is preliminary data.</text>
</comment>
<proteinExistence type="inferred from homology"/>
<comment type="similarity">
    <text evidence="1">Belongs to the protein-tyrosine phosphatase family.</text>
</comment>
<dbReference type="Proteomes" id="UP000242313">
    <property type="component" value="Unassembled WGS sequence"/>
</dbReference>
<dbReference type="GO" id="GO:0016791">
    <property type="term" value="F:phosphatase activity"/>
    <property type="evidence" value="ECO:0007669"/>
    <property type="project" value="TreeGrafter"/>
</dbReference>
<evidence type="ECO:0000313" key="4">
    <source>
        <dbReference type="Proteomes" id="UP000242313"/>
    </source>
</evidence>
<name>A0A2A3MHD2_9PSED</name>
<dbReference type="PROSITE" id="PS00383">
    <property type="entry name" value="TYR_PHOSPHATASE_1"/>
    <property type="match status" value="1"/>
</dbReference>
<dbReference type="InterPro" id="IPR000340">
    <property type="entry name" value="Dual-sp_phosphatase_cat-dom"/>
</dbReference>